<dbReference type="Pfam" id="PF00589">
    <property type="entry name" value="Phage_integrase"/>
    <property type="match status" value="1"/>
</dbReference>
<comment type="caution">
    <text evidence="4">The sequence shown here is derived from an EMBL/GenBank/DDBJ whole genome shotgun (WGS) entry which is preliminary data.</text>
</comment>
<evidence type="ECO:0000256" key="1">
    <source>
        <dbReference type="ARBA" id="ARBA00023172"/>
    </source>
</evidence>
<keyword evidence="1" id="KW-0233">DNA recombination</keyword>
<dbReference type="RefSeq" id="WP_276095454.1">
    <property type="nucleotide sequence ID" value="NZ_JARJBC010000017.1"/>
</dbReference>
<dbReference type="PROSITE" id="PS51898">
    <property type="entry name" value="TYR_RECOMBINASE"/>
    <property type="match status" value="1"/>
</dbReference>
<dbReference type="Gene3D" id="1.10.443.10">
    <property type="entry name" value="Intergrase catalytic core"/>
    <property type="match status" value="1"/>
</dbReference>
<dbReference type="SUPFAM" id="SSF56349">
    <property type="entry name" value="DNA breaking-rejoining enzymes"/>
    <property type="match status" value="1"/>
</dbReference>
<sequence length="738" mass="82411">MTTTDPNNAAGSDAMPREVLLELMRPVDEVVRAWSPKTARAARNRILDEVRVRGLSYRSWDDATWAEISLTAGPARLHIAALGHLLGGHHRLHHTAGINQLRRLADLVFGPGATQPALDEIEQVLSSWQTSPHLLAWQVGNAVLDALLSAGSPRLEDLTDDLVRQLVDDYKAAGLTSRRRGLIKISRVLADKGIIPAPLHANEDKAGPRSDMLSTVPPEWAEWALRWRKFSTHEPGTIRSMFSVILIGGRWAAEKHPDVISPDQWTRDMAAEYIADTMQATVGQWAGHNRNRNRFGQPISAGGRAARIDSIRGFVCDLIEWEWIKPRFDPRRVMSMPLSLRAQMGPNPRIIDDASWAKLMAAGLTLNAEDLMPYGSGRARKAGWKATYYPVEMVRAMVAVWLFGGCRVDEIRRLELDCVTWDEGTDDTSGEPFTICLLHIPQNKTSRPFNKPVDPVVGQLIDAWKLVRPPQPDLADRKTGEKRQHLFCHRGQLVGKDYLNHNILPAFCRKSGVPQTDSRGALTSHRARATIATQLLNAREPLTLNDLQQWLGHKHPASTRYYAAILQRTLTAAYKKADYFARNVRTIQVLIDRESILTGAAAGGEQPWKYYDLGEGYCSYDFFAKCPHRLACARCPFYVPKQSSQGQLLAVKDGIDQMLERLDLTDDEREALEGDREAVTALAERLADTPTPGGPTPRELGTTDGFVPLTQLMSTVPAQKPDQHDNRDIDRKPPGYQE</sequence>
<dbReference type="InterPro" id="IPR011010">
    <property type="entry name" value="DNA_brk_join_enz"/>
</dbReference>
<dbReference type="Proteomes" id="UP001216579">
    <property type="component" value="Unassembled WGS sequence"/>
</dbReference>
<accession>A0ABT5ZS88</accession>
<organism evidence="4 5">
    <name type="scientific">Streptomyces silvisoli</name>
    <dbReference type="NCBI Taxonomy" id="3034235"/>
    <lineage>
        <taxon>Bacteria</taxon>
        <taxon>Bacillati</taxon>
        <taxon>Actinomycetota</taxon>
        <taxon>Actinomycetes</taxon>
        <taxon>Kitasatosporales</taxon>
        <taxon>Streptomycetaceae</taxon>
        <taxon>Streptomyces</taxon>
    </lineage>
</organism>
<name>A0ABT5ZS88_9ACTN</name>
<gene>
    <name evidence="4" type="ORF">P3G67_24775</name>
</gene>
<proteinExistence type="predicted"/>
<evidence type="ECO:0000313" key="4">
    <source>
        <dbReference type="EMBL" id="MDF3292389.1"/>
    </source>
</evidence>
<dbReference type="InterPro" id="IPR013762">
    <property type="entry name" value="Integrase-like_cat_sf"/>
</dbReference>
<protein>
    <submittedName>
        <fullName evidence="4">Tyrosine-type recombinase/integrase</fullName>
    </submittedName>
</protein>
<feature type="compositionally biased region" description="Basic and acidic residues" evidence="2">
    <location>
        <begin position="721"/>
        <end position="738"/>
    </location>
</feature>
<evidence type="ECO:0000313" key="5">
    <source>
        <dbReference type="Proteomes" id="UP001216579"/>
    </source>
</evidence>
<feature type="region of interest" description="Disordered" evidence="2">
    <location>
        <begin position="683"/>
        <end position="738"/>
    </location>
</feature>
<dbReference type="InterPro" id="IPR002104">
    <property type="entry name" value="Integrase_catalytic"/>
</dbReference>
<evidence type="ECO:0000259" key="3">
    <source>
        <dbReference type="PROSITE" id="PS51898"/>
    </source>
</evidence>
<feature type="domain" description="Tyr recombinase" evidence="3">
    <location>
        <begin position="346"/>
        <end position="575"/>
    </location>
</feature>
<reference evidence="4 5" key="1">
    <citation type="submission" date="2023-03" db="EMBL/GenBank/DDBJ databases">
        <title>Draft genome sequence of Streptomyces sp. RB6PN23 isolated from peat swamp forest in Thailand.</title>
        <authorList>
            <person name="Klaysubun C."/>
            <person name="Duangmal K."/>
        </authorList>
    </citation>
    <scope>NUCLEOTIDE SEQUENCE [LARGE SCALE GENOMIC DNA]</scope>
    <source>
        <strain evidence="4 5">RB6PN23</strain>
    </source>
</reference>
<dbReference type="EMBL" id="JARJBC010000017">
    <property type="protein sequence ID" value="MDF3292389.1"/>
    <property type="molecule type" value="Genomic_DNA"/>
</dbReference>
<evidence type="ECO:0000256" key="2">
    <source>
        <dbReference type="SAM" id="MobiDB-lite"/>
    </source>
</evidence>
<keyword evidence="5" id="KW-1185">Reference proteome</keyword>